<dbReference type="Pfam" id="PF13393">
    <property type="entry name" value="tRNA-synt_His"/>
    <property type="match status" value="1"/>
</dbReference>
<evidence type="ECO:0000256" key="2">
    <source>
        <dbReference type="PIRSR" id="PIRSR001549-1"/>
    </source>
</evidence>
<dbReference type="PIRSF" id="PIRSF001549">
    <property type="entry name" value="His-tRNA_synth"/>
    <property type="match status" value="1"/>
</dbReference>
<accession>A0AA46I6B3</accession>
<reference evidence="4 5" key="1">
    <citation type="submission" date="2019-03" db="EMBL/GenBank/DDBJ databases">
        <title>Genomic Encyclopedia of Type Strains, Phase IV (KMG-IV): sequencing the most valuable type-strain genomes for metagenomic binning, comparative biology and taxonomic classification.</title>
        <authorList>
            <person name="Goeker M."/>
        </authorList>
    </citation>
    <scope>NUCLEOTIDE SEQUENCE [LARGE SCALE GENOMIC DNA]</scope>
    <source>
        <strain evidence="4 5">DSM 100055</strain>
    </source>
</reference>
<dbReference type="GO" id="GO:0006427">
    <property type="term" value="P:histidyl-tRNA aminoacylation"/>
    <property type="evidence" value="ECO:0007669"/>
    <property type="project" value="TreeGrafter"/>
</dbReference>
<feature type="binding site" evidence="2">
    <location>
        <position position="118"/>
    </location>
    <ligand>
        <name>L-histidine</name>
        <dbReference type="ChEBI" id="CHEBI:57595"/>
    </ligand>
</feature>
<dbReference type="SUPFAM" id="SSF55681">
    <property type="entry name" value="Class II aaRS and biotin synthetases"/>
    <property type="match status" value="1"/>
</dbReference>
<evidence type="ECO:0000259" key="3">
    <source>
        <dbReference type="Pfam" id="PF13393"/>
    </source>
</evidence>
<keyword evidence="1" id="KW-0028">Amino-acid biosynthesis</keyword>
<keyword evidence="4" id="KW-0328">Glycosyltransferase</keyword>
<dbReference type="EMBL" id="SOBG01000003">
    <property type="protein sequence ID" value="TDT71457.1"/>
    <property type="molecule type" value="Genomic_DNA"/>
</dbReference>
<evidence type="ECO:0000256" key="1">
    <source>
        <dbReference type="ARBA" id="ARBA00023102"/>
    </source>
</evidence>
<dbReference type="Proteomes" id="UP000294678">
    <property type="component" value="Unassembled WGS sequence"/>
</dbReference>
<dbReference type="GO" id="GO:0000105">
    <property type="term" value="P:L-histidine biosynthetic process"/>
    <property type="evidence" value="ECO:0007669"/>
    <property type="project" value="UniProtKB-KW"/>
</dbReference>
<protein>
    <submittedName>
        <fullName evidence="4">ATP phosphoribosyltransferase regulatory subunit</fullName>
    </submittedName>
</protein>
<dbReference type="Gene3D" id="3.30.930.10">
    <property type="entry name" value="Bira Bifunctional Protein, Domain 2"/>
    <property type="match status" value="1"/>
</dbReference>
<dbReference type="InterPro" id="IPR004516">
    <property type="entry name" value="HisRS/HisZ"/>
</dbReference>
<dbReference type="InterPro" id="IPR041715">
    <property type="entry name" value="HisRS-like_core"/>
</dbReference>
<feature type="binding site" evidence="2">
    <location>
        <begin position="68"/>
        <end position="70"/>
    </location>
    <ligand>
        <name>L-histidine</name>
        <dbReference type="ChEBI" id="CHEBI:57595"/>
    </ligand>
</feature>
<organism evidence="4 5">
    <name type="scientific">Hypnocyclicus thermotrophus</name>
    <dbReference type="NCBI Taxonomy" id="1627895"/>
    <lineage>
        <taxon>Bacteria</taxon>
        <taxon>Fusobacteriati</taxon>
        <taxon>Fusobacteriota</taxon>
        <taxon>Fusobacteriia</taxon>
        <taxon>Fusobacteriales</taxon>
        <taxon>Fusobacteriaceae</taxon>
        <taxon>Hypnocyclicus</taxon>
    </lineage>
</organism>
<evidence type="ECO:0000313" key="5">
    <source>
        <dbReference type="Proteomes" id="UP000294678"/>
    </source>
</evidence>
<feature type="binding site" evidence="2">
    <location>
        <begin position="259"/>
        <end position="260"/>
    </location>
    <ligand>
        <name>L-histidine</name>
        <dbReference type="ChEBI" id="CHEBI:57595"/>
    </ligand>
</feature>
<feature type="binding site" evidence="2">
    <location>
        <position position="100"/>
    </location>
    <ligand>
        <name>L-histidine</name>
        <dbReference type="ChEBI" id="CHEBI:57595"/>
    </ligand>
</feature>
<keyword evidence="1" id="KW-0368">Histidine biosynthesis</keyword>
<dbReference type="PANTHER" id="PTHR43707:SF6">
    <property type="entry name" value="ATP PHOSPHORIBOSYLTRANSFERASE REGULATORY SUBUNIT"/>
    <property type="match status" value="1"/>
</dbReference>
<dbReference type="GO" id="GO:0016757">
    <property type="term" value="F:glycosyltransferase activity"/>
    <property type="evidence" value="ECO:0007669"/>
    <property type="project" value="UniProtKB-KW"/>
</dbReference>
<dbReference type="AlphaFoldDB" id="A0AA46I6B3"/>
<dbReference type="InterPro" id="IPR045864">
    <property type="entry name" value="aa-tRNA-synth_II/BPL/LPL"/>
</dbReference>
<feature type="domain" description="Class II Histidinyl-tRNA synthetase (HisRS)-like catalytic core" evidence="3">
    <location>
        <begin position="10"/>
        <end position="305"/>
    </location>
</feature>
<dbReference type="GO" id="GO:0005737">
    <property type="term" value="C:cytoplasm"/>
    <property type="evidence" value="ECO:0007669"/>
    <property type="project" value="InterPro"/>
</dbReference>
<comment type="caution">
    <text evidence="4">The sequence shown here is derived from an EMBL/GenBank/DDBJ whole genome shotgun (WGS) entry which is preliminary data.</text>
</comment>
<dbReference type="RefSeq" id="WP_134112725.1">
    <property type="nucleotide sequence ID" value="NZ_SOBG01000003.1"/>
</dbReference>
<gene>
    <name evidence="4" type="ORF">EV215_0832</name>
</gene>
<feature type="binding site" evidence="2">
    <location>
        <position position="114"/>
    </location>
    <ligand>
        <name>L-histidine</name>
        <dbReference type="ChEBI" id="CHEBI:57595"/>
    </ligand>
</feature>
<proteinExistence type="predicted"/>
<dbReference type="PANTHER" id="PTHR43707">
    <property type="entry name" value="HISTIDYL-TRNA SYNTHETASE"/>
    <property type="match status" value="1"/>
</dbReference>
<sequence>MKEFKNFDLEETLIIKFRKLFESYGYEKIKVNTFETYDTYFKNKDIINNEKVLKIIHPNGSLYALRADMTMIIAKKFANDFQTKDINISEKVYYYDNIFRNEFGINGGLKEKRQVGIENLGTNGIFNDVETIILALNSLETISDNYILEISNVELLKSIFKNINITEDDKNIVLKFIFTKNRDELLKFLDNLKIETNYKNIIDDITTCYGSINDILIKLSKYNELKDSLNYFNNLKLYIGERQLKKIKINFSISNSLEYYTGLILQGFVEDINNPIIIGGRYDNLSKRFGKAFPAIGFAIDLDSLIKKLDIKHHLADYLIFYTEESVKFLQDIDNLRKQGKTVKISPYKKLTNKTIEELHKKYKNICKYVGGELKSCI</sequence>
<keyword evidence="4" id="KW-0808">Transferase</keyword>
<dbReference type="GO" id="GO:0004821">
    <property type="term" value="F:histidine-tRNA ligase activity"/>
    <property type="evidence" value="ECO:0007669"/>
    <property type="project" value="TreeGrafter"/>
</dbReference>
<name>A0AA46I6B3_9FUSO</name>
<evidence type="ECO:0000313" key="4">
    <source>
        <dbReference type="EMBL" id="TDT71457.1"/>
    </source>
</evidence>
<keyword evidence="5" id="KW-1185">Reference proteome</keyword>